<dbReference type="Proteomes" id="UP001320706">
    <property type="component" value="Unassembled WGS sequence"/>
</dbReference>
<protein>
    <submittedName>
        <fullName evidence="1">Uncharacterized protein</fullName>
    </submittedName>
</protein>
<name>A0ACC3S9H6_9PEZI</name>
<dbReference type="EMBL" id="JAMKPW020000029">
    <property type="protein sequence ID" value="KAK8203593.1"/>
    <property type="molecule type" value="Genomic_DNA"/>
</dbReference>
<sequence>MPDPSSSLQTTHLTTRSLRTTLLQTLVKPFRPRLVKSKREYPAGSPRLQRADYKTIEKHCTVTERQTEGIWLYDITSRSSDKAKARGRGRARSPRKDRVKRRLYYFCGGGWSMPPSGQHWKLCAELALRTDAVVTIVSYPLAPHSAAPVALPQLMRWYRAAMRGSEEEGQAVTLAGDSSGGNIALALVLRALREDEEEGRSKPGPGNVLAISPAVDLLTHDAAVAAADKLDPVLTLDLIDENARRWVGGGDAGDPAVSPVYADVGLLAKRGVELYGITGSYDVLTPDALRFRDRCQEAGVQGEWLHWEKQMHCFPLAWIYRLPESVRGKDWILDVLRR</sequence>
<gene>
    <name evidence="1" type="ORF">M8818_005243</name>
</gene>
<evidence type="ECO:0000313" key="2">
    <source>
        <dbReference type="Proteomes" id="UP001320706"/>
    </source>
</evidence>
<organism evidence="1 2">
    <name type="scientific">Zalaria obscura</name>
    <dbReference type="NCBI Taxonomy" id="2024903"/>
    <lineage>
        <taxon>Eukaryota</taxon>
        <taxon>Fungi</taxon>
        <taxon>Dikarya</taxon>
        <taxon>Ascomycota</taxon>
        <taxon>Pezizomycotina</taxon>
        <taxon>Dothideomycetes</taxon>
        <taxon>Dothideomycetidae</taxon>
        <taxon>Dothideales</taxon>
        <taxon>Zalariaceae</taxon>
        <taxon>Zalaria</taxon>
    </lineage>
</organism>
<reference evidence="1" key="1">
    <citation type="submission" date="2024-02" db="EMBL/GenBank/DDBJ databases">
        <title>Metagenome Assembled Genome of Zalaria obscura JY119.</title>
        <authorList>
            <person name="Vighnesh L."/>
            <person name="Jagadeeshwari U."/>
            <person name="Venkata Ramana C."/>
            <person name="Sasikala C."/>
        </authorList>
    </citation>
    <scope>NUCLEOTIDE SEQUENCE</scope>
    <source>
        <strain evidence="1">JY119</strain>
    </source>
</reference>
<accession>A0ACC3S9H6</accession>
<keyword evidence="2" id="KW-1185">Reference proteome</keyword>
<comment type="caution">
    <text evidence="1">The sequence shown here is derived from an EMBL/GenBank/DDBJ whole genome shotgun (WGS) entry which is preliminary data.</text>
</comment>
<evidence type="ECO:0000313" key="1">
    <source>
        <dbReference type="EMBL" id="KAK8203593.1"/>
    </source>
</evidence>
<proteinExistence type="predicted"/>